<protein>
    <submittedName>
        <fullName evidence="2">Hydrolase</fullName>
    </submittedName>
</protein>
<keyword evidence="3" id="KW-1185">Reference proteome</keyword>
<dbReference type="EMBL" id="AP023396">
    <property type="protein sequence ID" value="BCK54861.1"/>
    <property type="molecule type" value="Genomic_DNA"/>
</dbReference>
<reference evidence="2 3" key="1">
    <citation type="submission" date="2020-08" db="EMBL/GenBank/DDBJ databases">
        <title>Genome Sequencing of Nocardia wallacei strain FMUON74 and assembly.</title>
        <authorList>
            <person name="Toyokawa M."/>
            <person name="Uesaka K."/>
        </authorList>
    </citation>
    <scope>NUCLEOTIDE SEQUENCE [LARGE SCALE GENOMIC DNA]</scope>
    <source>
        <strain evidence="2 3">FMUON74</strain>
    </source>
</reference>
<evidence type="ECO:0000259" key="1">
    <source>
        <dbReference type="Pfam" id="PF00561"/>
    </source>
</evidence>
<proteinExistence type="predicted"/>
<dbReference type="PANTHER" id="PTHR43194:SF2">
    <property type="entry name" value="PEROXISOMAL MEMBRANE PROTEIN LPX1"/>
    <property type="match status" value="1"/>
</dbReference>
<gene>
    <name evidence="2" type="ORF">NWFMUON74_26330</name>
</gene>
<dbReference type="InterPro" id="IPR000639">
    <property type="entry name" value="Epox_hydrolase-like"/>
</dbReference>
<keyword evidence="2" id="KW-0378">Hydrolase</keyword>
<feature type="domain" description="AB hydrolase-1" evidence="1">
    <location>
        <begin position="49"/>
        <end position="279"/>
    </location>
</feature>
<dbReference type="InterPro" id="IPR050228">
    <property type="entry name" value="Carboxylesterase_BioH"/>
</dbReference>
<dbReference type="GeneID" id="80347182"/>
<sequence>MYGQATAPAMADLAAALGVAIHDPSPPRAIGYRRAGCCLRGYDWGGTGPPVLMLHGGGLTAHTWDFVCLGLRDAVRSIALDLRGHGDSDWSDDYRIDAMAADVVAAADHLRLDRFGLVGMSLGGVVAARVAENRPDRVERLALIDVAPGVDFESTRRMREFIAGLAPVRDLETVVQAALRVNPRAHRATVAYRVSTLFRPAPPGFWAPKADPAPPRFPAILAAMDRLPVQLTGTQVLLIRGGRSKVLTHAAAARLVEQLPAGKLVMIANAGHNVQEDNPAALVTALRPFLTR</sequence>
<dbReference type="KEGG" id="nwl:NWFMUON74_26330"/>
<dbReference type="SUPFAM" id="SSF53474">
    <property type="entry name" value="alpha/beta-Hydrolases"/>
    <property type="match status" value="1"/>
</dbReference>
<dbReference type="RefSeq" id="WP_187688054.1">
    <property type="nucleotide sequence ID" value="NZ_AP023396.1"/>
</dbReference>
<accession>A0A7G1KIY0</accession>
<dbReference type="InterPro" id="IPR000073">
    <property type="entry name" value="AB_hydrolase_1"/>
</dbReference>
<organism evidence="2 3">
    <name type="scientific">Nocardia wallacei</name>
    <dbReference type="NCBI Taxonomy" id="480035"/>
    <lineage>
        <taxon>Bacteria</taxon>
        <taxon>Bacillati</taxon>
        <taxon>Actinomycetota</taxon>
        <taxon>Actinomycetes</taxon>
        <taxon>Mycobacteriales</taxon>
        <taxon>Nocardiaceae</taxon>
        <taxon>Nocardia</taxon>
    </lineage>
</organism>
<dbReference type="Pfam" id="PF00561">
    <property type="entry name" value="Abhydrolase_1"/>
    <property type="match status" value="1"/>
</dbReference>
<dbReference type="Gene3D" id="3.40.50.1820">
    <property type="entry name" value="alpha/beta hydrolase"/>
    <property type="match status" value="1"/>
</dbReference>
<dbReference type="InterPro" id="IPR029058">
    <property type="entry name" value="AB_hydrolase_fold"/>
</dbReference>
<dbReference type="PRINTS" id="PR00412">
    <property type="entry name" value="EPOXHYDRLASE"/>
</dbReference>
<name>A0A7G1KIY0_9NOCA</name>
<dbReference type="Proteomes" id="UP000516173">
    <property type="component" value="Chromosome"/>
</dbReference>
<dbReference type="AlphaFoldDB" id="A0A7G1KIY0"/>
<evidence type="ECO:0000313" key="3">
    <source>
        <dbReference type="Proteomes" id="UP000516173"/>
    </source>
</evidence>
<dbReference type="PRINTS" id="PR00111">
    <property type="entry name" value="ABHYDROLASE"/>
</dbReference>
<evidence type="ECO:0000313" key="2">
    <source>
        <dbReference type="EMBL" id="BCK54861.1"/>
    </source>
</evidence>
<dbReference type="PANTHER" id="PTHR43194">
    <property type="entry name" value="HYDROLASE ALPHA/BETA FOLD FAMILY"/>
    <property type="match status" value="1"/>
</dbReference>
<dbReference type="GO" id="GO:0016787">
    <property type="term" value="F:hydrolase activity"/>
    <property type="evidence" value="ECO:0007669"/>
    <property type="project" value="UniProtKB-KW"/>
</dbReference>